<evidence type="ECO:0000256" key="2">
    <source>
        <dbReference type="SAM" id="Phobius"/>
    </source>
</evidence>
<protein>
    <submittedName>
        <fullName evidence="3">Uncharacterized protein</fullName>
    </submittedName>
</protein>
<evidence type="ECO:0000313" key="4">
    <source>
        <dbReference type="Proteomes" id="UP000807342"/>
    </source>
</evidence>
<feature type="region of interest" description="Disordered" evidence="1">
    <location>
        <begin position="28"/>
        <end position="51"/>
    </location>
</feature>
<keyword evidence="2" id="KW-0812">Transmembrane</keyword>
<dbReference type="Pfam" id="PF12326">
    <property type="entry name" value="EOS1"/>
    <property type="match status" value="1"/>
</dbReference>
<reference evidence="3" key="1">
    <citation type="submission" date="2020-11" db="EMBL/GenBank/DDBJ databases">
        <authorList>
            <consortium name="DOE Joint Genome Institute"/>
            <person name="Ahrendt S."/>
            <person name="Riley R."/>
            <person name="Andreopoulos W."/>
            <person name="Labutti K."/>
            <person name="Pangilinan J."/>
            <person name="Ruiz-Duenas F.J."/>
            <person name="Barrasa J.M."/>
            <person name="Sanchez-Garcia M."/>
            <person name="Camarero S."/>
            <person name="Miyauchi S."/>
            <person name="Serrano A."/>
            <person name="Linde D."/>
            <person name="Babiker R."/>
            <person name="Drula E."/>
            <person name="Ayuso-Fernandez I."/>
            <person name="Pacheco R."/>
            <person name="Padilla G."/>
            <person name="Ferreira P."/>
            <person name="Barriuso J."/>
            <person name="Kellner H."/>
            <person name="Castanera R."/>
            <person name="Alfaro M."/>
            <person name="Ramirez L."/>
            <person name="Pisabarro A.G."/>
            <person name="Kuo A."/>
            <person name="Tritt A."/>
            <person name="Lipzen A."/>
            <person name="He G."/>
            <person name="Yan M."/>
            <person name="Ng V."/>
            <person name="Cullen D."/>
            <person name="Martin F."/>
            <person name="Rosso M.-N."/>
            <person name="Henrissat B."/>
            <person name="Hibbett D."/>
            <person name="Martinez A.T."/>
            <person name="Grigoriev I.V."/>
        </authorList>
    </citation>
    <scope>NUCLEOTIDE SEQUENCE</scope>
    <source>
        <strain evidence="3">MF-IS2</strain>
    </source>
</reference>
<dbReference type="PANTHER" id="PTHR28147">
    <property type="entry name" value="N-GLYCOSYLATION PROTEIN EOS1"/>
    <property type="match status" value="1"/>
</dbReference>
<evidence type="ECO:0000313" key="3">
    <source>
        <dbReference type="EMBL" id="KAF9448147.1"/>
    </source>
</evidence>
<feature type="transmembrane region" description="Helical" evidence="2">
    <location>
        <begin position="159"/>
        <end position="181"/>
    </location>
</feature>
<evidence type="ECO:0000256" key="1">
    <source>
        <dbReference type="SAM" id="MobiDB-lite"/>
    </source>
</evidence>
<comment type="caution">
    <text evidence="3">The sequence shown here is derived from an EMBL/GenBank/DDBJ whole genome shotgun (WGS) entry which is preliminary data.</text>
</comment>
<dbReference type="EMBL" id="MU151171">
    <property type="protein sequence ID" value="KAF9448147.1"/>
    <property type="molecule type" value="Genomic_DNA"/>
</dbReference>
<feature type="transmembrane region" description="Helical" evidence="2">
    <location>
        <begin position="118"/>
        <end position="139"/>
    </location>
</feature>
<dbReference type="AlphaFoldDB" id="A0A9P6C1U2"/>
<organism evidence="3 4">
    <name type="scientific">Macrolepiota fuliginosa MF-IS2</name>
    <dbReference type="NCBI Taxonomy" id="1400762"/>
    <lineage>
        <taxon>Eukaryota</taxon>
        <taxon>Fungi</taxon>
        <taxon>Dikarya</taxon>
        <taxon>Basidiomycota</taxon>
        <taxon>Agaricomycotina</taxon>
        <taxon>Agaricomycetes</taxon>
        <taxon>Agaricomycetidae</taxon>
        <taxon>Agaricales</taxon>
        <taxon>Agaricineae</taxon>
        <taxon>Agaricaceae</taxon>
        <taxon>Macrolepiota</taxon>
    </lineage>
</organism>
<gene>
    <name evidence="3" type="ORF">P691DRAFT_670053</name>
</gene>
<name>A0A9P6C1U2_9AGAR</name>
<feature type="transmembrane region" description="Helical" evidence="2">
    <location>
        <begin position="306"/>
        <end position="324"/>
    </location>
</feature>
<feature type="compositionally biased region" description="Basic and acidic residues" evidence="1">
    <location>
        <begin position="262"/>
        <end position="276"/>
    </location>
</feature>
<sequence length="334" mass="37238">MTKPKTGSNASLRHRIFAVASGISLKRGEGREGVDGGGTGTETEGESEWEREGNVICTTPGMVCAGETETETDEPSRHLPTARVFRASSRLANSLSFSQPSSFTVLPWQWLLFEFSRLLAIVPASLGFIWCLWQIYAYVPELGPRVAGPGRPPPDRIDYMIASFWALLTAHQCLSLTTGLLTRWRHYYAPLSTLVRLLALQGICWPATHLTVNILEVAKRPAVVWAVIGTTTCMSRSIQIWVVSNLPTNSASSQGLSGGAADARERERRRGLEGEGGKGGTRGYGYIYWKKWNKWRRRRRWDWREMSIKCVLPAGVLYFVMAWASEIRQELGGC</sequence>
<dbReference type="Proteomes" id="UP000807342">
    <property type="component" value="Unassembled WGS sequence"/>
</dbReference>
<keyword evidence="2" id="KW-0472">Membrane</keyword>
<dbReference type="GO" id="GO:0034599">
    <property type="term" value="P:cellular response to oxidative stress"/>
    <property type="evidence" value="ECO:0007669"/>
    <property type="project" value="InterPro"/>
</dbReference>
<dbReference type="GO" id="GO:0005789">
    <property type="term" value="C:endoplasmic reticulum membrane"/>
    <property type="evidence" value="ECO:0007669"/>
    <property type="project" value="InterPro"/>
</dbReference>
<keyword evidence="4" id="KW-1185">Reference proteome</keyword>
<dbReference type="PANTHER" id="PTHR28147:SF1">
    <property type="entry name" value="N-GLYCOSYLATION PROTEIN EOS1"/>
    <property type="match status" value="1"/>
</dbReference>
<keyword evidence="2" id="KW-1133">Transmembrane helix</keyword>
<accession>A0A9P6C1U2</accession>
<dbReference type="GO" id="GO:0006487">
    <property type="term" value="P:protein N-linked glycosylation"/>
    <property type="evidence" value="ECO:0007669"/>
    <property type="project" value="TreeGrafter"/>
</dbReference>
<dbReference type="InterPro" id="IPR021100">
    <property type="entry name" value="N-glycosylation_EOS1"/>
</dbReference>
<proteinExistence type="predicted"/>
<feature type="region of interest" description="Disordered" evidence="1">
    <location>
        <begin position="250"/>
        <end position="277"/>
    </location>
</feature>
<feature type="compositionally biased region" description="Low complexity" evidence="1">
    <location>
        <begin position="250"/>
        <end position="261"/>
    </location>
</feature>
<dbReference type="OrthoDB" id="2139606at2759"/>